<dbReference type="EMBL" id="CAKOGL010000005">
    <property type="protein sequence ID" value="CAH2086515.1"/>
    <property type="molecule type" value="Genomic_DNA"/>
</dbReference>
<accession>A0AAU9THF7</accession>
<reference evidence="1" key="1">
    <citation type="submission" date="2022-03" db="EMBL/GenBank/DDBJ databases">
        <authorList>
            <person name="Tunstrom K."/>
        </authorList>
    </citation>
    <scope>NUCLEOTIDE SEQUENCE</scope>
</reference>
<dbReference type="Gene3D" id="3.40.50.300">
    <property type="entry name" value="P-loop containing nucleotide triphosphate hydrolases"/>
    <property type="match status" value="1"/>
</dbReference>
<evidence type="ECO:0000313" key="1">
    <source>
        <dbReference type="EMBL" id="CAH2086515.1"/>
    </source>
</evidence>
<gene>
    <name evidence="1" type="ORF">EEDITHA_LOCUS2885</name>
</gene>
<keyword evidence="2" id="KW-1185">Reference proteome</keyword>
<dbReference type="AlphaFoldDB" id="A0AAU9THF7"/>
<sequence length="114" mass="12757">MTTTPNKYLRVTCRDDIMAVSITTKGFMDAVEAEGQKRGPKTFKTPKANPVVVVTRCTRVMLEERILKMAKTITNDPDVCDTFGAWELLTFKWINGVPGCGKTTHIVSNFDENN</sequence>
<comment type="caution">
    <text evidence="1">The sequence shown here is derived from an EMBL/GenBank/DDBJ whole genome shotgun (WGS) entry which is preliminary data.</text>
</comment>
<dbReference type="InterPro" id="IPR027417">
    <property type="entry name" value="P-loop_NTPase"/>
</dbReference>
<name>A0AAU9THF7_EUPED</name>
<organism evidence="1 2">
    <name type="scientific">Euphydryas editha</name>
    <name type="common">Edith's checkerspot</name>
    <dbReference type="NCBI Taxonomy" id="104508"/>
    <lineage>
        <taxon>Eukaryota</taxon>
        <taxon>Metazoa</taxon>
        <taxon>Ecdysozoa</taxon>
        <taxon>Arthropoda</taxon>
        <taxon>Hexapoda</taxon>
        <taxon>Insecta</taxon>
        <taxon>Pterygota</taxon>
        <taxon>Neoptera</taxon>
        <taxon>Endopterygota</taxon>
        <taxon>Lepidoptera</taxon>
        <taxon>Glossata</taxon>
        <taxon>Ditrysia</taxon>
        <taxon>Papilionoidea</taxon>
        <taxon>Nymphalidae</taxon>
        <taxon>Nymphalinae</taxon>
        <taxon>Euphydryas</taxon>
    </lineage>
</organism>
<proteinExistence type="predicted"/>
<evidence type="ECO:0000313" key="2">
    <source>
        <dbReference type="Proteomes" id="UP001153954"/>
    </source>
</evidence>
<dbReference type="Proteomes" id="UP001153954">
    <property type="component" value="Unassembled WGS sequence"/>
</dbReference>
<protein>
    <submittedName>
        <fullName evidence="1">Uncharacterized protein</fullName>
    </submittedName>
</protein>